<dbReference type="PANTHER" id="PTHR40252">
    <property type="entry name" value="BLR0328 PROTEIN"/>
    <property type="match status" value="1"/>
</dbReference>
<accession>A0A7S3AG68</accession>
<organism evidence="3">
    <name type="scientific">Haptolina ericina</name>
    <dbReference type="NCBI Taxonomy" id="156174"/>
    <lineage>
        <taxon>Eukaryota</taxon>
        <taxon>Haptista</taxon>
        <taxon>Haptophyta</taxon>
        <taxon>Prymnesiophyceae</taxon>
        <taxon>Prymnesiales</taxon>
        <taxon>Prymnesiaceae</taxon>
        <taxon>Haptolina</taxon>
    </lineage>
</organism>
<dbReference type="AlphaFoldDB" id="A0A7S3AG68"/>
<evidence type="ECO:0000259" key="2">
    <source>
        <dbReference type="Pfam" id="PF10442"/>
    </source>
</evidence>
<gene>
    <name evidence="3" type="ORF">HERI1096_LOCUS3007</name>
</gene>
<proteinExistence type="predicted"/>
<sequence>MYSSGIGHGASAPSTAREAGRAAARSALANAGSGFMNEMPVVALINGAPGAEEEVLRGVEDVLGTEILTVGGSCADEAMDSSWWVFSSSPVAAAEVAKDGVAVTVMWPSVRTQLVTSSCFEPTAARGVATRADGRTLWEVDGIPAADWYAQNGSSEFVRELEAAQATAAGSPPRDVLEVTTLGPLGRRLASVGSNTMALAPSDLTLVHPAKLVPFPDDHAKFGLEGFANFATGDTVVLMGAQRGLETLETHPQSVMGTEGLAYGTAGCLVVYCAGCARKIEASLQRVAESFSYSLERPFVGMFTYGEQFRTRAGANQHANLMYAVLAFGD</sequence>
<protein>
    <recommendedName>
        <fullName evidence="4">FIST C-domain domain-containing protein</fullName>
    </recommendedName>
</protein>
<reference evidence="3" key="1">
    <citation type="submission" date="2021-01" db="EMBL/GenBank/DDBJ databases">
        <authorList>
            <person name="Corre E."/>
            <person name="Pelletier E."/>
            <person name="Niang G."/>
            <person name="Scheremetjew M."/>
            <person name="Finn R."/>
            <person name="Kale V."/>
            <person name="Holt S."/>
            <person name="Cochrane G."/>
            <person name="Meng A."/>
            <person name="Brown T."/>
            <person name="Cohen L."/>
        </authorList>
    </citation>
    <scope>NUCLEOTIDE SEQUENCE</scope>
    <source>
        <strain evidence="3">CCMP281</strain>
    </source>
</reference>
<name>A0A7S3AG68_9EUKA</name>
<feature type="domain" description="FIST" evidence="1">
    <location>
        <begin position="14"/>
        <end position="142"/>
    </location>
</feature>
<dbReference type="PANTHER" id="PTHR40252:SF2">
    <property type="entry name" value="BLR0328 PROTEIN"/>
    <property type="match status" value="1"/>
</dbReference>
<evidence type="ECO:0000259" key="1">
    <source>
        <dbReference type="Pfam" id="PF08495"/>
    </source>
</evidence>
<evidence type="ECO:0008006" key="4">
    <source>
        <dbReference type="Google" id="ProtNLM"/>
    </source>
</evidence>
<feature type="domain" description="FIST C-domain" evidence="2">
    <location>
        <begin position="223"/>
        <end position="310"/>
    </location>
</feature>
<dbReference type="Pfam" id="PF08495">
    <property type="entry name" value="FIST"/>
    <property type="match status" value="1"/>
</dbReference>
<dbReference type="EMBL" id="HBHX01005565">
    <property type="protein sequence ID" value="CAE0102350.1"/>
    <property type="molecule type" value="Transcribed_RNA"/>
</dbReference>
<dbReference type="InterPro" id="IPR019494">
    <property type="entry name" value="FIST_C"/>
</dbReference>
<dbReference type="InterPro" id="IPR013702">
    <property type="entry name" value="FIST_domain_N"/>
</dbReference>
<dbReference type="Pfam" id="PF10442">
    <property type="entry name" value="FIST_C"/>
    <property type="match status" value="1"/>
</dbReference>
<evidence type="ECO:0000313" key="3">
    <source>
        <dbReference type="EMBL" id="CAE0102350.1"/>
    </source>
</evidence>